<comment type="caution">
    <text evidence="3">The sequence shown here is derived from an EMBL/GenBank/DDBJ whole genome shotgun (WGS) entry which is preliminary data.</text>
</comment>
<proteinExistence type="predicted"/>
<evidence type="ECO:0000313" key="4">
    <source>
        <dbReference type="Proteomes" id="UP000801492"/>
    </source>
</evidence>
<organism evidence="3 4">
    <name type="scientific">Ignelater luminosus</name>
    <name type="common">Cucubano</name>
    <name type="synonym">Pyrophorus luminosus</name>
    <dbReference type="NCBI Taxonomy" id="2038154"/>
    <lineage>
        <taxon>Eukaryota</taxon>
        <taxon>Metazoa</taxon>
        <taxon>Ecdysozoa</taxon>
        <taxon>Arthropoda</taxon>
        <taxon>Hexapoda</taxon>
        <taxon>Insecta</taxon>
        <taxon>Pterygota</taxon>
        <taxon>Neoptera</taxon>
        <taxon>Endopterygota</taxon>
        <taxon>Coleoptera</taxon>
        <taxon>Polyphaga</taxon>
        <taxon>Elateriformia</taxon>
        <taxon>Elateroidea</taxon>
        <taxon>Elateridae</taxon>
        <taxon>Agrypninae</taxon>
        <taxon>Pyrophorini</taxon>
        <taxon>Ignelater</taxon>
    </lineage>
</organism>
<keyword evidence="4" id="KW-1185">Reference proteome</keyword>
<dbReference type="OrthoDB" id="6778627at2759"/>
<dbReference type="AlphaFoldDB" id="A0A8K0G7H8"/>
<feature type="compositionally biased region" description="Basic residues" evidence="1">
    <location>
        <begin position="156"/>
        <end position="169"/>
    </location>
</feature>
<feature type="compositionally biased region" description="Basic and acidic residues" evidence="1">
    <location>
        <begin position="143"/>
        <end position="155"/>
    </location>
</feature>
<dbReference type="GO" id="GO:0003676">
    <property type="term" value="F:nucleic acid binding"/>
    <property type="evidence" value="ECO:0007669"/>
    <property type="project" value="InterPro"/>
</dbReference>
<gene>
    <name evidence="3" type="ORF">ILUMI_17860</name>
</gene>
<dbReference type="Pfam" id="PF03184">
    <property type="entry name" value="DDE_1"/>
    <property type="match status" value="1"/>
</dbReference>
<evidence type="ECO:0000259" key="2">
    <source>
        <dbReference type="Pfam" id="PF03184"/>
    </source>
</evidence>
<protein>
    <recommendedName>
        <fullName evidence="2">DDE-1 domain-containing protein</fullName>
    </recommendedName>
</protein>
<feature type="region of interest" description="Disordered" evidence="1">
    <location>
        <begin position="117"/>
        <end position="169"/>
    </location>
</feature>
<accession>A0A8K0G7H8</accession>
<name>A0A8K0G7H8_IGNLU</name>
<feature type="domain" description="DDE-1" evidence="2">
    <location>
        <begin position="2"/>
        <end position="52"/>
    </location>
</feature>
<sequence length="169" mass="18826">MNNHDSHLSIEALNFAKENGIILLILPPQCSHKLQPLDVAVFRSFKKFYNAACDTIHSIAGLVGDALPKSFILLNICNGFKKTACFTKSTSLNLHQELSPSRIPLVVDAVVSPDEIRTHSKAPSRKGARNIKKERSAILTDTPTKKALEKEAAKRNDKKMRKQLLKKEI</sequence>
<dbReference type="EMBL" id="VTPC01078395">
    <property type="protein sequence ID" value="KAF2888313.1"/>
    <property type="molecule type" value="Genomic_DNA"/>
</dbReference>
<evidence type="ECO:0000256" key="1">
    <source>
        <dbReference type="SAM" id="MobiDB-lite"/>
    </source>
</evidence>
<feature type="compositionally biased region" description="Basic residues" evidence="1">
    <location>
        <begin position="119"/>
        <end position="130"/>
    </location>
</feature>
<dbReference type="Proteomes" id="UP000801492">
    <property type="component" value="Unassembled WGS sequence"/>
</dbReference>
<dbReference type="InterPro" id="IPR004875">
    <property type="entry name" value="DDE_SF_endonuclease_dom"/>
</dbReference>
<reference evidence="3" key="1">
    <citation type="submission" date="2019-08" db="EMBL/GenBank/DDBJ databases">
        <title>The genome of the North American firefly Photinus pyralis.</title>
        <authorList>
            <consortium name="Photinus pyralis genome working group"/>
            <person name="Fallon T.R."/>
            <person name="Sander Lower S.E."/>
            <person name="Weng J.-K."/>
        </authorList>
    </citation>
    <scope>NUCLEOTIDE SEQUENCE</scope>
    <source>
        <strain evidence="3">TRF0915ILg1</strain>
        <tissue evidence="3">Whole body</tissue>
    </source>
</reference>
<evidence type="ECO:0000313" key="3">
    <source>
        <dbReference type="EMBL" id="KAF2888313.1"/>
    </source>
</evidence>